<dbReference type="AlphaFoldDB" id="A0A2T4UCD7"/>
<dbReference type="SUPFAM" id="SSF111331">
    <property type="entry name" value="NAD kinase/diacylglycerol kinase-like"/>
    <property type="match status" value="1"/>
</dbReference>
<evidence type="ECO:0000313" key="4">
    <source>
        <dbReference type="EMBL" id="PTL54877.1"/>
    </source>
</evidence>
<comment type="caution">
    <text evidence="4">The sequence shown here is derived from an EMBL/GenBank/DDBJ whole genome shotgun (WGS) entry which is preliminary data.</text>
</comment>
<dbReference type="EMBL" id="PYYB01000004">
    <property type="protein sequence ID" value="PTL54877.1"/>
    <property type="molecule type" value="Genomic_DNA"/>
</dbReference>
<sequence>MAAPLQLQSLERLGDAFASDRPVQRKRMLVIVNPYATTVSDRLRNLVVYALQGRYDVDAIDTQKRDHATELCREAAAEGYDVVVAFGGDGTLNEAANGLAGSSTPLTTLPGGATNVYCKMLGIPGDIVDATEHLLRIADTWAPRKVDLAKVNDRWFTFSSGVGLDASVVARVDAHPRMKRRFGPFYFTYAGVTTFVKDYVVRPPRLEAVLPDGTVHPGVTAIIQNSDPFTFFKDYPIALVPGQRLDSGTLSGIVLQRTTPTVMPGIMFRLFSPRAQITGHRAVSSFQSVPTVTIRSTDDRPLPLQVDGDSIGVVDEAVYALTPGALTVVA</sequence>
<protein>
    <recommendedName>
        <fullName evidence="3">DAGKc domain-containing protein</fullName>
    </recommendedName>
</protein>
<organism evidence="4 5">
    <name type="scientific">Paraconexibacter algicola</name>
    <dbReference type="NCBI Taxonomy" id="2133960"/>
    <lineage>
        <taxon>Bacteria</taxon>
        <taxon>Bacillati</taxon>
        <taxon>Actinomycetota</taxon>
        <taxon>Thermoleophilia</taxon>
        <taxon>Solirubrobacterales</taxon>
        <taxon>Paraconexibacteraceae</taxon>
        <taxon>Paraconexibacter</taxon>
    </lineage>
</organism>
<dbReference type="Gene3D" id="3.40.50.10330">
    <property type="entry name" value="Probable inorganic polyphosphate/atp-NAD kinase, domain 1"/>
    <property type="match status" value="1"/>
</dbReference>
<evidence type="ECO:0000313" key="5">
    <source>
        <dbReference type="Proteomes" id="UP000240739"/>
    </source>
</evidence>
<dbReference type="InterPro" id="IPR001206">
    <property type="entry name" value="Diacylglycerol_kinase_cat_dom"/>
</dbReference>
<dbReference type="PROSITE" id="PS50146">
    <property type="entry name" value="DAGK"/>
    <property type="match status" value="1"/>
</dbReference>
<dbReference type="SMART" id="SM00046">
    <property type="entry name" value="DAGKc"/>
    <property type="match status" value="1"/>
</dbReference>
<dbReference type="InterPro" id="IPR017438">
    <property type="entry name" value="ATP-NAD_kinase_N"/>
</dbReference>
<comment type="cofactor">
    <cofactor evidence="1">
        <name>Mg(2+)</name>
        <dbReference type="ChEBI" id="CHEBI:18420"/>
    </cofactor>
</comment>
<dbReference type="InterPro" id="IPR050187">
    <property type="entry name" value="Lipid_Phosphate_FormReg"/>
</dbReference>
<evidence type="ECO:0000256" key="1">
    <source>
        <dbReference type="ARBA" id="ARBA00001946"/>
    </source>
</evidence>
<dbReference type="PANTHER" id="PTHR12358:SF54">
    <property type="entry name" value="SPHINGOSINE KINASE RELATED PROTEIN"/>
    <property type="match status" value="1"/>
</dbReference>
<accession>A0A2T4UCD7</accession>
<dbReference type="InterPro" id="IPR016064">
    <property type="entry name" value="NAD/diacylglycerol_kinase_sf"/>
</dbReference>
<dbReference type="Pfam" id="PF00781">
    <property type="entry name" value="DAGK_cat"/>
    <property type="match status" value="1"/>
</dbReference>
<gene>
    <name evidence="4" type="ORF">C7Y72_20065</name>
</gene>
<dbReference type="GO" id="GO:0016301">
    <property type="term" value="F:kinase activity"/>
    <property type="evidence" value="ECO:0007669"/>
    <property type="project" value="InterPro"/>
</dbReference>
<evidence type="ECO:0000259" key="3">
    <source>
        <dbReference type="PROSITE" id="PS50146"/>
    </source>
</evidence>
<reference evidence="4 5" key="1">
    <citation type="submission" date="2018-03" db="EMBL/GenBank/DDBJ databases">
        <title>Aquarubrobacter algicola gen. nov., sp. nov., a novel actinobacterium isolated from shallow eutrophic lake during the end of cyanobacterial harmful algal blooms.</title>
        <authorList>
            <person name="Chun S.J."/>
        </authorList>
    </citation>
    <scope>NUCLEOTIDE SEQUENCE [LARGE SCALE GENOMIC DNA]</scope>
    <source>
        <strain evidence="4 5">Seoho-28</strain>
    </source>
</reference>
<dbReference type="Proteomes" id="UP000240739">
    <property type="component" value="Unassembled WGS sequence"/>
</dbReference>
<comment type="similarity">
    <text evidence="2">Belongs to the diacylglycerol/lipid kinase family.</text>
</comment>
<dbReference type="PANTHER" id="PTHR12358">
    <property type="entry name" value="SPHINGOSINE KINASE"/>
    <property type="match status" value="1"/>
</dbReference>
<evidence type="ECO:0000256" key="2">
    <source>
        <dbReference type="ARBA" id="ARBA00005983"/>
    </source>
</evidence>
<name>A0A2T4UCD7_9ACTN</name>
<dbReference type="RefSeq" id="WP_107570977.1">
    <property type="nucleotide sequence ID" value="NZ_PYYB01000004.1"/>
</dbReference>
<feature type="domain" description="DAGKc" evidence="3">
    <location>
        <begin position="23"/>
        <end position="155"/>
    </location>
</feature>
<keyword evidence="5" id="KW-1185">Reference proteome</keyword>
<proteinExistence type="inferred from homology"/>
<dbReference type="OrthoDB" id="142078at2"/>
<dbReference type="Gene3D" id="2.60.200.40">
    <property type="match status" value="1"/>
</dbReference>